<name>A0A6V7P4K9_ANACO</name>
<sequence length="125" mass="13622">MLESDRSISSDELRSCHQLSGSGILPSRQSYQVVQGEPYQADLRVIRLDGSSTILGIDWLRSSEGMERANYQPELCGKSRLSQGLNDKVIGYAGVYMTSGRLCQSQDDKASETSLTSPGDLGLCD</sequence>
<feature type="region of interest" description="Disordered" evidence="1">
    <location>
        <begin position="106"/>
        <end position="125"/>
    </location>
</feature>
<proteinExistence type="predicted"/>
<gene>
    <name evidence="2" type="ORF">CB5_LOCUS8992</name>
</gene>
<accession>A0A6V7P4K9</accession>
<dbReference type="AlphaFoldDB" id="A0A6V7P4K9"/>
<organism evidence="2">
    <name type="scientific">Ananas comosus var. bracteatus</name>
    <name type="common">red pineapple</name>
    <dbReference type="NCBI Taxonomy" id="296719"/>
    <lineage>
        <taxon>Eukaryota</taxon>
        <taxon>Viridiplantae</taxon>
        <taxon>Streptophyta</taxon>
        <taxon>Embryophyta</taxon>
        <taxon>Tracheophyta</taxon>
        <taxon>Spermatophyta</taxon>
        <taxon>Magnoliopsida</taxon>
        <taxon>Liliopsida</taxon>
        <taxon>Poales</taxon>
        <taxon>Bromeliaceae</taxon>
        <taxon>Bromelioideae</taxon>
        <taxon>Ananas</taxon>
    </lineage>
</organism>
<evidence type="ECO:0000256" key="1">
    <source>
        <dbReference type="SAM" id="MobiDB-lite"/>
    </source>
</evidence>
<dbReference type="EMBL" id="LR862145">
    <property type="protein sequence ID" value="CAD1825781.1"/>
    <property type="molecule type" value="Genomic_DNA"/>
</dbReference>
<protein>
    <submittedName>
        <fullName evidence="2">Uncharacterized protein</fullName>
    </submittedName>
</protein>
<reference evidence="2" key="1">
    <citation type="submission" date="2020-07" db="EMBL/GenBank/DDBJ databases">
        <authorList>
            <person name="Lin J."/>
        </authorList>
    </citation>
    <scope>NUCLEOTIDE SEQUENCE</scope>
</reference>
<evidence type="ECO:0000313" key="2">
    <source>
        <dbReference type="EMBL" id="CAD1825781.1"/>
    </source>
</evidence>